<organism evidence="5 6">
    <name type="scientific">Psychroserpens luteus</name>
    <dbReference type="NCBI Taxonomy" id="1434066"/>
    <lineage>
        <taxon>Bacteria</taxon>
        <taxon>Pseudomonadati</taxon>
        <taxon>Bacteroidota</taxon>
        <taxon>Flavobacteriia</taxon>
        <taxon>Flavobacteriales</taxon>
        <taxon>Flavobacteriaceae</taxon>
        <taxon>Psychroserpens</taxon>
    </lineage>
</organism>
<evidence type="ECO:0000313" key="5">
    <source>
        <dbReference type="EMBL" id="MFD2914493.1"/>
    </source>
</evidence>
<dbReference type="Pfam" id="PF05724">
    <property type="entry name" value="TPMT"/>
    <property type="match status" value="1"/>
</dbReference>
<sequence length="197" mass="22769">METLNESYWDNRYQNKDDRWDLGEVSPPIKAYVDKIKDKSLRILIPGGGNSYEAEYLFNNGFKNVYVLDLSTTALNNIKSRVPQFPNAQLVHANFFDLDMTFDIILEQTFFCALNPSLRSDYVTKMNELLAPNGKLFGLLFKLPLDKKGPPFGGNKEVYLNFFKPVFEIEIMEDCYNSIHSRLGQELFFVVGKNLKR</sequence>
<dbReference type="PROSITE" id="PS51585">
    <property type="entry name" value="SAM_MT_TPMT"/>
    <property type="match status" value="1"/>
</dbReference>
<dbReference type="EMBL" id="JBHUOS010000001">
    <property type="protein sequence ID" value="MFD2914493.1"/>
    <property type="molecule type" value="Genomic_DNA"/>
</dbReference>
<dbReference type="PANTHER" id="PTHR32183">
    <property type="match status" value="1"/>
</dbReference>
<keyword evidence="2 5" id="KW-0489">Methyltransferase</keyword>
<keyword evidence="3" id="KW-0808">Transferase</keyword>
<dbReference type="Gene3D" id="3.40.50.150">
    <property type="entry name" value="Vaccinia Virus protein VP39"/>
    <property type="match status" value="1"/>
</dbReference>
<keyword evidence="1" id="KW-0597">Phosphoprotein</keyword>
<dbReference type="GO" id="GO:0008168">
    <property type="term" value="F:methyltransferase activity"/>
    <property type="evidence" value="ECO:0007669"/>
    <property type="project" value="UniProtKB-KW"/>
</dbReference>
<proteinExistence type="predicted"/>
<evidence type="ECO:0000256" key="2">
    <source>
        <dbReference type="ARBA" id="ARBA00022603"/>
    </source>
</evidence>
<keyword evidence="4" id="KW-0949">S-adenosyl-L-methionine</keyword>
<dbReference type="SUPFAM" id="SSF53335">
    <property type="entry name" value="S-adenosyl-L-methionine-dependent methyltransferases"/>
    <property type="match status" value="1"/>
</dbReference>
<dbReference type="InterPro" id="IPR029063">
    <property type="entry name" value="SAM-dependent_MTases_sf"/>
</dbReference>
<evidence type="ECO:0000256" key="1">
    <source>
        <dbReference type="ARBA" id="ARBA00022553"/>
    </source>
</evidence>
<reference evidence="6" key="1">
    <citation type="journal article" date="2019" name="Int. J. Syst. Evol. Microbiol.">
        <title>The Global Catalogue of Microorganisms (GCM) 10K type strain sequencing project: providing services to taxonomists for standard genome sequencing and annotation.</title>
        <authorList>
            <consortium name="The Broad Institute Genomics Platform"/>
            <consortium name="The Broad Institute Genome Sequencing Center for Infectious Disease"/>
            <person name="Wu L."/>
            <person name="Ma J."/>
        </authorList>
    </citation>
    <scope>NUCLEOTIDE SEQUENCE [LARGE SCALE GENOMIC DNA]</scope>
    <source>
        <strain evidence="6">KCTC 32514</strain>
    </source>
</reference>
<dbReference type="InterPro" id="IPR008854">
    <property type="entry name" value="TPMT"/>
</dbReference>
<protein>
    <submittedName>
        <fullName evidence="5">Methyltransferase domain-containing protein</fullName>
    </submittedName>
</protein>
<gene>
    <name evidence="5" type="ORF">ACFS29_02500</name>
</gene>
<dbReference type="PANTHER" id="PTHR32183:SF11">
    <property type="entry name" value="THIOL METHYLTRANSFERASE 2-RELATED"/>
    <property type="match status" value="1"/>
</dbReference>
<dbReference type="RefSeq" id="WP_194507822.1">
    <property type="nucleotide sequence ID" value="NZ_JADILU010000003.1"/>
</dbReference>
<dbReference type="CDD" id="cd02440">
    <property type="entry name" value="AdoMet_MTases"/>
    <property type="match status" value="1"/>
</dbReference>
<comment type="caution">
    <text evidence="5">The sequence shown here is derived from an EMBL/GenBank/DDBJ whole genome shotgun (WGS) entry which is preliminary data.</text>
</comment>
<evidence type="ECO:0000256" key="3">
    <source>
        <dbReference type="ARBA" id="ARBA00022679"/>
    </source>
</evidence>
<name>A0ABW5ZR07_9FLAO</name>
<keyword evidence="6" id="KW-1185">Reference proteome</keyword>
<accession>A0ABW5ZR07</accession>
<dbReference type="GO" id="GO:0032259">
    <property type="term" value="P:methylation"/>
    <property type="evidence" value="ECO:0007669"/>
    <property type="project" value="UniProtKB-KW"/>
</dbReference>
<evidence type="ECO:0000313" key="6">
    <source>
        <dbReference type="Proteomes" id="UP001597548"/>
    </source>
</evidence>
<dbReference type="Proteomes" id="UP001597548">
    <property type="component" value="Unassembled WGS sequence"/>
</dbReference>
<evidence type="ECO:0000256" key="4">
    <source>
        <dbReference type="ARBA" id="ARBA00022691"/>
    </source>
</evidence>